<dbReference type="SMART" id="SM00267">
    <property type="entry name" value="GGDEF"/>
    <property type="match status" value="1"/>
</dbReference>
<dbReference type="NCBIfam" id="TIGR00254">
    <property type="entry name" value="GGDEF"/>
    <property type="match status" value="1"/>
</dbReference>
<evidence type="ECO:0000256" key="2">
    <source>
        <dbReference type="ARBA" id="ARBA00034247"/>
    </source>
</evidence>
<evidence type="ECO:0000259" key="4">
    <source>
        <dbReference type="PROSITE" id="PS50887"/>
    </source>
</evidence>
<dbReference type="PANTHER" id="PTHR45138:SF9">
    <property type="entry name" value="DIGUANYLATE CYCLASE DGCM-RELATED"/>
    <property type="match status" value="1"/>
</dbReference>
<dbReference type="InterPro" id="IPR029787">
    <property type="entry name" value="Nucleotide_cyclase"/>
</dbReference>
<feature type="domain" description="GGDEF" evidence="4">
    <location>
        <begin position="215"/>
        <end position="347"/>
    </location>
</feature>
<dbReference type="Gene3D" id="3.30.70.270">
    <property type="match status" value="1"/>
</dbReference>
<gene>
    <name evidence="5" type="ORF">FCU45_09130</name>
</gene>
<name>A0A4U2Z345_9BACT</name>
<comment type="caution">
    <text evidence="5">The sequence shown here is derived from an EMBL/GenBank/DDBJ whole genome shotgun (WGS) entry which is preliminary data.</text>
</comment>
<evidence type="ECO:0000313" key="5">
    <source>
        <dbReference type="EMBL" id="TKI68577.1"/>
    </source>
</evidence>
<dbReference type="EC" id="2.7.7.65" evidence="1"/>
<dbReference type="CDD" id="cd01949">
    <property type="entry name" value="GGDEF"/>
    <property type="match status" value="1"/>
</dbReference>
<evidence type="ECO:0000256" key="3">
    <source>
        <dbReference type="SAM" id="MobiDB-lite"/>
    </source>
</evidence>
<comment type="catalytic activity">
    <reaction evidence="2">
        <text>2 GTP = 3',3'-c-di-GMP + 2 diphosphate</text>
        <dbReference type="Rhea" id="RHEA:24898"/>
        <dbReference type="ChEBI" id="CHEBI:33019"/>
        <dbReference type="ChEBI" id="CHEBI:37565"/>
        <dbReference type="ChEBI" id="CHEBI:58805"/>
        <dbReference type="EC" id="2.7.7.65"/>
    </reaction>
</comment>
<keyword evidence="6" id="KW-1185">Reference proteome</keyword>
<sequence>MSGALRSRRRSTTDAKPSAAVTDKEIMHEPEGELEAYSKEVLNALMKDGLPPTPNNFSLYFDRLLEDKSQNTRNHIVSVLELEESNEDENSIMLEQSLKQGFSSIKNILGVTANLYKNMSLMTKILDKRRQELEASSESQAVRGVAASLESDISKLNAILKKQSGTIKSTYDDTAKIIKNVENETIFDNQYGVYNKRYLMTKIEQEIELIKKFKHKSSLIMIELARDLKASVNNEKAIMLMTKTVARLLLKTSRRSDTVAHYGNGVFTMLLKHTDIESAKKASERLCELVSNSNFFLADREIQLKISIGITDVTENHSVEEIIVSSMDGVEKAYENPNMDYAVLLRNS</sequence>
<dbReference type="GO" id="GO:0052621">
    <property type="term" value="F:diguanylate cyclase activity"/>
    <property type="evidence" value="ECO:0007669"/>
    <property type="project" value="UniProtKB-EC"/>
</dbReference>
<organism evidence="5 6">
    <name type="scientific">Sulfurimonas crateris</name>
    <dbReference type="NCBI Taxonomy" id="2574727"/>
    <lineage>
        <taxon>Bacteria</taxon>
        <taxon>Pseudomonadati</taxon>
        <taxon>Campylobacterota</taxon>
        <taxon>Epsilonproteobacteria</taxon>
        <taxon>Campylobacterales</taxon>
        <taxon>Sulfurimonadaceae</taxon>
        <taxon>Sulfurimonas</taxon>
    </lineage>
</organism>
<feature type="compositionally biased region" description="Basic residues" evidence="3">
    <location>
        <begin position="1"/>
        <end position="10"/>
    </location>
</feature>
<protein>
    <recommendedName>
        <fullName evidence="1">diguanylate cyclase</fullName>
        <ecNumber evidence="1">2.7.7.65</ecNumber>
    </recommendedName>
</protein>
<dbReference type="Proteomes" id="UP000309561">
    <property type="component" value="Unassembled WGS sequence"/>
</dbReference>
<evidence type="ECO:0000256" key="1">
    <source>
        <dbReference type="ARBA" id="ARBA00012528"/>
    </source>
</evidence>
<evidence type="ECO:0000313" key="6">
    <source>
        <dbReference type="Proteomes" id="UP000309561"/>
    </source>
</evidence>
<feature type="region of interest" description="Disordered" evidence="3">
    <location>
        <begin position="1"/>
        <end position="24"/>
    </location>
</feature>
<dbReference type="OrthoDB" id="5372407at2"/>
<dbReference type="PROSITE" id="PS50887">
    <property type="entry name" value="GGDEF"/>
    <property type="match status" value="1"/>
</dbReference>
<proteinExistence type="predicted"/>
<accession>A0A4U2Z345</accession>
<dbReference type="EMBL" id="SZPX01000007">
    <property type="protein sequence ID" value="TKI68577.1"/>
    <property type="molecule type" value="Genomic_DNA"/>
</dbReference>
<dbReference type="InterPro" id="IPR050469">
    <property type="entry name" value="Diguanylate_Cyclase"/>
</dbReference>
<dbReference type="PANTHER" id="PTHR45138">
    <property type="entry name" value="REGULATORY COMPONENTS OF SENSORY TRANSDUCTION SYSTEM"/>
    <property type="match status" value="1"/>
</dbReference>
<dbReference type="SUPFAM" id="SSF55073">
    <property type="entry name" value="Nucleotide cyclase"/>
    <property type="match status" value="1"/>
</dbReference>
<dbReference type="InterPro" id="IPR043128">
    <property type="entry name" value="Rev_trsase/Diguanyl_cyclase"/>
</dbReference>
<dbReference type="Pfam" id="PF00990">
    <property type="entry name" value="GGDEF"/>
    <property type="match status" value="1"/>
</dbReference>
<dbReference type="RefSeq" id="WP_137014525.1">
    <property type="nucleotide sequence ID" value="NZ_SZPX01000007.1"/>
</dbReference>
<reference evidence="5 6" key="1">
    <citation type="submission" date="2019-04" db="EMBL/GenBank/DDBJ databases">
        <title>Sulfurimonas crateris sp. nov. a facultative anaerobic sulfur-oxidizing chemolithautotrophic bacterium isolated from a terrestrial mud vulcano.</title>
        <authorList>
            <person name="Ratnikova N.M."/>
            <person name="Slobodkin A.I."/>
            <person name="Merkel A.Y."/>
            <person name="Novikov A."/>
            <person name="Bonch-Osmolovskaya E.A."/>
            <person name="Slobodkina G.B."/>
        </authorList>
    </citation>
    <scope>NUCLEOTIDE SEQUENCE [LARGE SCALE GENOMIC DNA]</scope>
    <source>
        <strain evidence="5 6">SN118</strain>
    </source>
</reference>
<dbReference type="AlphaFoldDB" id="A0A4U2Z345"/>
<dbReference type="InterPro" id="IPR000160">
    <property type="entry name" value="GGDEF_dom"/>
</dbReference>